<gene>
    <name evidence="7" type="ORF">GCM10025790_04990</name>
</gene>
<evidence type="ECO:0000313" key="7">
    <source>
        <dbReference type="EMBL" id="GAA4913249.1"/>
    </source>
</evidence>
<dbReference type="InterPro" id="IPR020846">
    <property type="entry name" value="MFS_dom"/>
</dbReference>
<feature type="transmembrane region" description="Helical" evidence="5">
    <location>
        <begin position="173"/>
        <end position="191"/>
    </location>
</feature>
<dbReference type="Gene3D" id="1.20.1250.20">
    <property type="entry name" value="MFS general substrate transporter like domains"/>
    <property type="match status" value="2"/>
</dbReference>
<name>A0ABP9FRQ0_9MICC</name>
<dbReference type="Pfam" id="PF07690">
    <property type="entry name" value="MFS_1"/>
    <property type="match status" value="1"/>
</dbReference>
<feature type="transmembrane region" description="Helical" evidence="5">
    <location>
        <begin position="52"/>
        <end position="70"/>
    </location>
</feature>
<sequence>MSQTLNPAQRRKAWWTAGVAGMASYMDAGAIVTTGTALVLYREEFGFTEFQYGQLSALLTAMIAVGALIGGPLSDRFGRKRVFTLTLILYVIAAAILVLAPGVGWLYLGILLLGFASGADLPPSLAMIAESAPEGEEGKFVTLSHALWMIVIPIVNVIGIFAGNMGVDGARLMYGHLLLVALVVLVLRWRLPESQMWQDKKNAVETGTIDRASLKVLFGRTYIWALIGVSLFYGIQNIAANTNGQFAIFLFTDVGGASVSTASLLNVVAVLIGLVGTFLVMRFSDTPLRMPLFLVGTVLAILAWALPGMLGVTTVTVFVMAALFWFAQQPSGEPMFKIWSQEIFPTEYRGAAQGIAIAFTRAVAAGAALLTPVILDASITVFFFSIAGVLLVAGLIGWFWVSRMPQVLHKEKTLGPRGAEALTGDRPAS</sequence>
<evidence type="ECO:0000256" key="3">
    <source>
        <dbReference type="ARBA" id="ARBA00022989"/>
    </source>
</evidence>
<feature type="domain" description="Major facilitator superfamily (MFS) profile" evidence="6">
    <location>
        <begin position="13"/>
        <end position="405"/>
    </location>
</feature>
<dbReference type="PANTHER" id="PTHR23508:SF10">
    <property type="entry name" value="CARBOXYLIC ACID TRANSPORTER PROTEIN HOMOLOG"/>
    <property type="match status" value="1"/>
</dbReference>
<dbReference type="PANTHER" id="PTHR23508">
    <property type="entry name" value="CARBOXYLIC ACID TRANSPORTER PROTEIN HOMOLOG"/>
    <property type="match status" value="1"/>
</dbReference>
<dbReference type="PROSITE" id="PS00216">
    <property type="entry name" value="SUGAR_TRANSPORT_1"/>
    <property type="match status" value="1"/>
</dbReference>
<dbReference type="InterPro" id="IPR036259">
    <property type="entry name" value="MFS_trans_sf"/>
</dbReference>
<feature type="transmembrane region" description="Helical" evidence="5">
    <location>
        <begin position="259"/>
        <end position="281"/>
    </location>
</feature>
<protein>
    <submittedName>
        <fullName evidence="7">MFS transporter</fullName>
    </submittedName>
</protein>
<comment type="subcellular location">
    <subcellularLocation>
        <location evidence="1">Cell membrane</location>
        <topology evidence="1">Multi-pass membrane protein</topology>
    </subcellularLocation>
</comment>
<feature type="transmembrane region" description="Helical" evidence="5">
    <location>
        <begin position="12"/>
        <end position="40"/>
    </location>
</feature>
<keyword evidence="8" id="KW-1185">Reference proteome</keyword>
<dbReference type="InterPro" id="IPR011701">
    <property type="entry name" value="MFS"/>
</dbReference>
<feature type="transmembrane region" description="Helical" evidence="5">
    <location>
        <begin position="221"/>
        <end position="239"/>
    </location>
</feature>
<evidence type="ECO:0000256" key="2">
    <source>
        <dbReference type="ARBA" id="ARBA00022692"/>
    </source>
</evidence>
<evidence type="ECO:0000256" key="4">
    <source>
        <dbReference type="ARBA" id="ARBA00023136"/>
    </source>
</evidence>
<feature type="transmembrane region" description="Helical" evidence="5">
    <location>
        <begin position="82"/>
        <end position="100"/>
    </location>
</feature>
<evidence type="ECO:0000256" key="1">
    <source>
        <dbReference type="ARBA" id="ARBA00004651"/>
    </source>
</evidence>
<keyword evidence="4 5" id="KW-0472">Membrane</keyword>
<dbReference type="RefSeq" id="WP_345476510.1">
    <property type="nucleotide sequence ID" value="NZ_BAABLW010000002.1"/>
</dbReference>
<reference evidence="8" key="1">
    <citation type="journal article" date="2019" name="Int. J. Syst. Evol. Microbiol.">
        <title>The Global Catalogue of Microorganisms (GCM) 10K type strain sequencing project: providing services to taxonomists for standard genome sequencing and annotation.</title>
        <authorList>
            <consortium name="The Broad Institute Genomics Platform"/>
            <consortium name="The Broad Institute Genome Sequencing Center for Infectious Disease"/>
            <person name="Wu L."/>
            <person name="Ma J."/>
        </authorList>
    </citation>
    <scope>NUCLEOTIDE SEQUENCE [LARGE SCALE GENOMIC DNA]</scope>
    <source>
        <strain evidence="8">JCM 19129</strain>
    </source>
</reference>
<accession>A0ABP9FRQ0</accession>
<evidence type="ECO:0000256" key="5">
    <source>
        <dbReference type="SAM" id="Phobius"/>
    </source>
</evidence>
<dbReference type="EMBL" id="BAABLW010000002">
    <property type="protein sequence ID" value="GAA4913249.1"/>
    <property type="molecule type" value="Genomic_DNA"/>
</dbReference>
<dbReference type="SUPFAM" id="SSF103473">
    <property type="entry name" value="MFS general substrate transporter"/>
    <property type="match status" value="1"/>
</dbReference>
<keyword evidence="3 5" id="KW-1133">Transmembrane helix</keyword>
<dbReference type="Proteomes" id="UP001500368">
    <property type="component" value="Unassembled WGS sequence"/>
</dbReference>
<dbReference type="PROSITE" id="PS50850">
    <property type="entry name" value="MFS"/>
    <property type="match status" value="1"/>
</dbReference>
<dbReference type="InterPro" id="IPR005829">
    <property type="entry name" value="Sugar_transporter_CS"/>
</dbReference>
<feature type="transmembrane region" description="Helical" evidence="5">
    <location>
        <begin position="379"/>
        <end position="401"/>
    </location>
</feature>
<feature type="transmembrane region" description="Helical" evidence="5">
    <location>
        <begin position="106"/>
        <end position="128"/>
    </location>
</feature>
<evidence type="ECO:0000313" key="8">
    <source>
        <dbReference type="Proteomes" id="UP001500368"/>
    </source>
</evidence>
<evidence type="ECO:0000259" key="6">
    <source>
        <dbReference type="PROSITE" id="PS50850"/>
    </source>
</evidence>
<feature type="transmembrane region" description="Helical" evidence="5">
    <location>
        <begin position="293"/>
        <end position="326"/>
    </location>
</feature>
<comment type="caution">
    <text evidence="7">The sequence shown here is derived from an EMBL/GenBank/DDBJ whole genome shotgun (WGS) entry which is preliminary data.</text>
</comment>
<organism evidence="7 8">
    <name type="scientific">Nesterenkonia rhizosphaerae</name>
    <dbReference type="NCBI Taxonomy" id="1348272"/>
    <lineage>
        <taxon>Bacteria</taxon>
        <taxon>Bacillati</taxon>
        <taxon>Actinomycetota</taxon>
        <taxon>Actinomycetes</taxon>
        <taxon>Micrococcales</taxon>
        <taxon>Micrococcaceae</taxon>
        <taxon>Nesterenkonia</taxon>
    </lineage>
</organism>
<feature type="transmembrane region" description="Helical" evidence="5">
    <location>
        <begin position="140"/>
        <end position="161"/>
    </location>
</feature>
<keyword evidence="2 5" id="KW-0812">Transmembrane</keyword>
<proteinExistence type="predicted"/>